<dbReference type="PANTHER" id="PTHR46797:SF23">
    <property type="entry name" value="HTH-TYPE TRANSCRIPTIONAL REGULATOR SUTR"/>
    <property type="match status" value="1"/>
</dbReference>
<dbReference type="InterPro" id="IPR010982">
    <property type="entry name" value="Lambda_DNA-bd_dom_sf"/>
</dbReference>
<feature type="domain" description="HTH cro/C1-type" evidence="5">
    <location>
        <begin position="10"/>
        <end position="64"/>
    </location>
</feature>
<comment type="caution">
    <text evidence="6">The sequence shown here is derived from an EMBL/GenBank/DDBJ whole genome shotgun (WGS) entry which is preliminary data.</text>
</comment>
<protein>
    <submittedName>
        <fullName evidence="6">Short-chain fatty acyl-CoA regulator family protein</fullName>
    </submittedName>
</protein>
<dbReference type="SUPFAM" id="SSF47413">
    <property type="entry name" value="lambda repressor-like DNA-binding domains"/>
    <property type="match status" value="1"/>
</dbReference>
<evidence type="ECO:0000256" key="4">
    <source>
        <dbReference type="ARBA" id="ARBA00023163"/>
    </source>
</evidence>
<evidence type="ECO:0000256" key="3">
    <source>
        <dbReference type="ARBA" id="ARBA00023125"/>
    </source>
</evidence>
<evidence type="ECO:0000259" key="5">
    <source>
        <dbReference type="PROSITE" id="PS50943"/>
    </source>
</evidence>
<dbReference type="PANTHER" id="PTHR46797">
    <property type="entry name" value="HTH-TYPE TRANSCRIPTIONAL REGULATOR"/>
    <property type="match status" value="1"/>
</dbReference>
<name>A0ABW7FML5_9BURK</name>
<sequence length="471" mass="51570">MRKIFLGVKLKTLREQHGLTQAALAQRLALSPSYVNQLENNQRPLSMATLERLQATLGVDLQFFSEDDEARRLAQLHEIVAEAARPGEAGGGVPDAELRTLAQQMPAVTQLLLRLHARARSAEQRLASLGQGHRDGGPAAGGQASHEEVRDFFYAHHNHMDGLDRAAEALARRLQAGDSTQDLVPQLEAYLQATHGVQVRGVVEGRLRRFDPAERRLRLGDTLTAGQRAFQLATQLAYLEAGPAIDRLVASNPFSPEAAALARIGLASYFAGALVLPYDRFLAAAQELRYDIALLARRFGVSFETVCHRLSTLQRRGARGVPFFFVRVDRAGNISKRQSATDFHFSRGGGTCPLWNVYEAFAQPGRVLTQVARMPDGRAYLWIAHCEPRPTGGYGSPNREFAIGLGCDLRHASQLVYAKGLALDDSASATPIGPGCKLCEREGCAQRAFPSLGKRLHIDENERVAQPYAAQ</sequence>
<dbReference type="InterPro" id="IPR050807">
    <property type="entry name" value="TransReg_Diox_bact_type"/>
</dbReference>
<organism evidence="6 7">
    <name type="scientific">Pelomonas margarita</name>
    <dbReference type="NCBI Taxonomy" id="3299031"/>
    <lineage>
        <taxon>Bacteria</taxon>
        <taxon>Pseudomonadati</taxon>
        <taxon>Pseudomonadota</taxon>
        <taxon>Betaproteobacteria</taxon>
        <taxon>Burkholderiales</taxon>
        <taxon>Sphaerotilaceae</taxon>
        <taxon>Roseateles</taxon>
    </lineage>
</organism>
<evidence type="ECO:0000256" key="2">
    <source>
        <dbReference type="ARBA" id="ARBA00023015"/>
    </source>
</evidence>
<keyword evidence="2" id="KW-0805">Transcription regulation</keyword>
<dbReference type="Pfam" id="PF06114">
    <property type="entry name" value="Peptidase_M78"/>
    <property type="match status" value="1"/>
</dbReference>
<dbReference type="RefSeq" id="WP_394399974.1">
    <property type="nucleotide sequence ID" value="NZ_JBIGHW010000011.1"/>
</dbReference>
<gene>
    <name evidence="6" type="ORF">ACG0Z3_17990</name>
</gene>
<dbReference type="SMART" id="SM00530">
    <property type="entry name" value="HTH_XRE"/>
    <property type="match status" value="1"/>
</dbReference>
<evidence type="ECO:0000313" key="7">
    <source>
        <dbReference type="Proteomes" id="UP001606301"/>
    </source>
</evidence>
<accession>A0ABW7FML5</accession>
<evidence type="ECO:0000256" key="1">
    <source>
        <dbReference type="ARBA" id="ARBA00007227"/>
    </source>
</evidence>
<dbReference type="EMBL" id="JBIGHW010000011">
    <property type="protein sequence ID" value="MFG6442581.1"/>
    <property type="molecule type" value="Genomic_DNA"/>
</dbReference>
<evidence type="ECO:0000313" key="6">
    <source>
        <dbReference type="EMBL" id="MFG6442581.1"/>
    </source>
</evidence>
<dbReference type="Pfam" id="PF09856">
    <property type="entry name" value="ScfRs"/>
    <property type="match status" value="1"/>
</dbReference>
<dbReference type="InterPro" id="IPR010359">
    <property type="entry name" value="IrrE_HExxH"/>
</dbReference>
<dbReference type="Pfam" id="PF01381">
    <property type="entry name" value="HTH_3"/>
    <property type="match status" value="1"/>
</dbReference>
<dbReference type="InterPro" id="IPR018653">
    <property type="entry name" value="ScfR_C"/>
</dbReference>
<dbReference type="Proteomes" id="UP001606301">
    <property type="component" value="Unassembled WGS sequence"/>
</dbReference>
<dbReference type="PIRSF" id="PIRSF019251">
    <property type="entry name" value="Rv0465c"/>
    <property type="match status" value="1"/>
</dbReference>
<dbReference type="Gene3D" id="1.10.260.40">
    <property type="entry name" value="lambda repressor-like DNA-binding domains"/>
    <property type="match status" value="1"/>
</dbReference>
<keyword evidence="4" id="KW-0804">Transcription</keyword>
<keyword evidence="7" id="KW-1185">Reference proteome</keyword>
<dbReference type="CDD" id="cd00093">
    <property type="entry name" value="HTH_XRE"/>
    <property type="match status" value="1"/>
</dbReference>
<dbReference type="InterPro" id="IPR001387">
    <property type="entry name" value="Cro/C1-type_HTH"/>
</dbReference>
<proteinExistence type="inferred from homology"/>
<reference evidence="6 7" key="1">
    <citation type="submission" date="2024-08" db="EMBL/GenBank/DDBJ databases">
        <authorList>
            <person name="Lu H."/>
        </authorList>
    </citation>
    <scope>NUCLEOTIDE SEQUENCE [LARGE SCALE GENOMIC DNA]</scope>
    <source>
        <strain evidence="6 7">LKC17W</strain>
    </source>
</reference>
<comment type="similarity">
    <text evidence="1">Belongs to the short-chain fatty acyl-CoA assimilation regulator (ScfR) family.</text>
</comment>
<keyword evidence="3" id="KW-0238">DNA-binding</keyword>
<dbReference type="InterPro" id="IPR026281">
    <property type="entry name" value="HTH_RamB"/>
</dbReference>
<dbReference type="PROSITE" id="PS50943">
    <property type="entry name" value="HTH_CROC1"/>
    <property type="match status" value="1"/>
</dbReference>